<proteinExistence type="predicted"/>
<protein>
    <submittedName>
        <fullName evidence="2">Uncharacterized protein</fullName>
    </submittedName>
</protein>
<evidence type="ECO:0000313" key="2">
    <source>
        <dbReference type="EMBL" id="JAH18442.1"/>
    </source>
</evidence>
<evidence type="ECO:0000256" key="1">
    <source>
        <dbReference type="SAM" id="SignalP"/>
    </source>
</evidence>
<reference evidence="2" key="2">
    <citation type="journal article" date="2015" name="Fish Shellfish Immunol.">
        <title>Early steps in the European eel (Anguilla anguilla)-Vibrio vulnificus interaction in the gills: Role of the RtxA13 toxin.</title>
        <authorList>
            <person name="Callol A."/>
            <person name="Pajuelo D."/>
            <person name="Ebbesson L."/>
            <person name="Teles M."/>
            <person name="MacKenzie S."/>
            <person name="Amaro C."/>
        </authorList>
    </citation>
    <scope>NUCLEOTIDE SEQUENCE</scope>
</reference>
<name>A0A0E9QPQ2_ANGAN</name>
<dbReference type="AlphaFoldDB" id="A0A0E9QPQ2"/>
<keyword evidence="1" id="KW-0732">Signal</keyword>
<feature type="signal peptide" evidence="1">
    <location>
        <begin position="1"/>
        <end position="17"/>
    </location>
</feature>
<feature type="chain" id="PRO_5002431956" evidence="1">
    <location>
        <begin position="18"/>
        <end position="42"/>
    </location>
</feature>
<dbReference type="EMBL" id="GBXM01090135">
    <property type="protein sequence ID" value="JAH18442.1"/>
    <property type="molecule type" value="Transcribed_RNA"/>
</dbReference>
<accession>A0A0E9QPQ2</accession>
<sequence>MVLFSCLLFFCSHLVIPSHRGHFLFWQILICVLNCTKVSAKD</sequence>
<reference evidence="2" key="1">
    <citation type="submission" date="2014-11" db="EMBL/GenBank/DDBJ databases">
        <authorList>
            <person name="Amaro Gonzalez C."/>
        </authorList>
    </citation>
    <scope>NUCLEOTIDE SEQUENCE</scope>
</reference>
<organism evidence="2">
    <name type="scientific">Anguilla anguilla</name>
    <name type="common">European freshwater eel</name>
    <name type="synonym">Muraena anguilla</name>
    <dbReference type="NCBI Taxonomy" id="7936"/>
    <lineage>
        <taxon>Eukaryota</taxon>
        <taxon>Metazoa</taxon>
        <taxon>Chordata</taxon>
        <taxon>Craniata</taxon>
        <taxon>Vertebrata</taxon>
        <taxon>Euteleostomi</taxon>
        <taxon>Actinopterygii</taxon>
        <taxon>Neopterygii</taxon>
        <taxon>Teleostei</taxon>
        <taxon>Anguilliformes</taxon>
        <taxon>Anguillidae</taxon>
        <taxon>Anguilla</taxon>
    </lineage>
</organism>